<organism evidence="1 2">
    <name type="scientific">Clostridium neonatale</name>
    <dbReference type="NCBI Taxonomy" id="137838"/>
    <lineage>
        <taxon>Bacteria</taxon>
        <taxon>Bacillati</taxon>
        <taxon>Bacillota</taxon>
        <taxon>Clostridia</taxon>
        <taxon>Eubacteriales</taxon>
        <taxon>Clostridiaceae</taxon>
        <taxon>Clostridium</taxon>
    </lineage>
</organism>
<accession>A0AA86JFH3</accession>
<name>A0AA86JFH3_9CLOT</name>
<evidence type="ECO:0000313" key="1">
    <source>
        <dbReference type="EMBL" id="CAG9704342.1"/>
    </source>
</evidence>
<reference evidence="1" key="1">
    <citation type="submission" date="2021-10" db="EMBL/GenBank/DDBJ databases">
        <authorList>
            <person name="Mesa V."/>
        </authorList>
    </citation>
    <scope>NUCLEOTIDE SEQUENCE</scope>
    <source>
        <strain evidence="1">CC3_PB</strain>
    </source>
</reference>
<sequence>MNLRLIVRVYKMFVNRYAIYIVEDNLKNLLNMSE</sequence>
<comment type="caution">
    <text evidence="1">The sequence shown here is derived from an EMBL/GenBank/DDBJ whole genome shotgun (WGS) entry which is preliminary data.</text>
</comment>
<dbReference type="EMBL" id="CAKJVE010000004">
    <property type="protein sequence ID" value="CAG9704342.1"/>
    <property type="molecule type" value="Genomic_DNA"/>
</dbReference>
<gene>
    <name evidence="1" type="ORF">CNEO_41180</name>
</gene>
<evidence type="ECO:0000313" key="2">
    <source>
        <dbReference type="Proteomes" id="UP000789738"/>
    </source>
</evidence>
<proteinExistence type="predicted"/>
<protein>
    <submittedName>
        <fullName evidence="1">Uncharacterized protein</fullName>
    </submittedName>
</protein>
<dbReference type="AlphaFoldDB" id="A0AA86JFH3"/>
<dbReference type="Proteomes" id="UP000789738">
    <property type="component" value="Unassembled WGS sequence"/>
</dbReference>